<accession>A0AAU1U1G0</accession>
<gene>
    <name evidence="10" type="ORF">OHU69_12380</name>
</gene>
<evidence type="ECO:0000256" key="3">
    <source>
        <dbReference type="ARBA" id="ARBA00022630"/>
    </source>
</evidence>
<evidence type="ECO:0000256" key="1">
    <source>
        <dbReference type="ARBA" id="ARBA00001974"/>
    </source>
</evidence>
<dbReference type="PANTHER" id="PTHR43884:SF12">
    <property type="entry name" value="ISOVALERYL-COA DEHYDROGENASE, MITOCHONDRIAL-RELATED"/>
    <property type="match status" value="1"/>
</dbReference>
<dbReference type="Pfam" id="PF00441">
    <property type="entry name" value="Acyl-CoA_dh_1"/>
    <property type="match status" value="1"/>
</dbReference>
<dbReference type="Gene3D" id="1.20.140.10">
    <property type="entry name" value="Butyryl-CoA Dehydrogenase, subunit A, domain 3"/>
    <property type="match status" value="1"/>
</dbReference>
<organism evidence="10">
    <name type="scientific">Streptomyces sp. NBC_00119</name>
    <dbReference type="NCBI Taxonomy" id="2975659"/>
    <lineage>
        <taxon>Bacteria</taxon>
        <taxon>Bacillati</taxon>
        <taxon>Actinomycetota</taxon>
        <taxon>Actinomycetes</taxon>
        <taxon>Kitasatosporales</taxon>
        <taxon>Streptomycetaceae</taxon>
        <taxon>Streptomyces</taxon>
    </lineage>
</organism>
<protein>
    <submittedName>
        <fullName evidence="10">Acyl-CoA dehydrogenase family protein</fullName>
    </submittedName>
</protein>
<evidence type="ECO:0000256" key="6">
    <source>
        <dbReference type="RuleBase" id="RU362125"/>
    </source>
</evidence>
<evidence type="ECO:0000259" key="8">
    <source>
        <dbReference type="Pfam" id="PF02770"/>
    </source>
</evidence>
<dbReference type="Gene3D" id="1.10.540.10">
    <property type="entry name" value="Acyl-CoA dehydrogenase/oxidase, N-terminal domain"/>
    <property type="match status" value="1"/>
</dbReference>
<dbReference type="InterPro" id="IPR036250">
    <property type="entry name" value="AcylCo_DH-like_C"/>
</dbReference>
<feature type="domain" description="Acyl-CoA dehydrogenase/oxidase C-terminal" evidence="7">
    <location>
        <begin position="237"/>
        <end position="385"/>
    </location>
</feature>
<dbReference type="GO" id="GO:0003995">
    <property type="term" value="F:acyl-CoA dehydrogenase activity"/>
    <property type="evidence" value="ECO:0007669"/>
    <property type="project" value="TreeGrafter"/>
</dbReference>
<evidence type="ECO:0000259" key="7">
    <source>
        <dbReference type="Pfam" id="PF00441"/>
    </source>
</evidence>
<evidence type="ECO:0000256" key="5">
    <source>
        <dbReference type="ARBA" id="ARBA00023002"/>
    </source>
</evidence>
<keyword evidence="5 6" id="KW-0560">Oxidoreductase</keyword>
<dbReference type="Pfam" id="PF02771">
    <property type="entry name" value="Acyl-CoA_dh_N"/>
    <property type="match status" value="1"/>
</dbReference>
<dbReference type="EMBL" id="CP108195">
    <property type="protein sequence ID" value="WTS11759.1"/>
    <property type="molecule type" value="Genomic_DNA"/>
</dbReference>
<feature type="domain" description="Acyl-CoA dehydrogenase/oxidase N-terminal" evidence="9">
    <location>
        <begin position="12"/>
        <end position="122"/>
    </location>
</feature>
<dbReference type="InterPro" id="IPR013786">
    <property type="entry name" value="AcylCoA_DH/ox_N"/>
</dbReference>
<dbReference type="PANTHER" id="PTHR43884">
    <property type="entry name" value="ACYL-COA DEHYDROGENASE"/>
    <property type="match status" value="1"/>
</dbReference>
<dbReference type="Pfam" id="PF02770">
    <property type="entry name" value="Acyl-CoA_dh_M"/>
    <property type="match status" value="1"/>
</dbReference>
<dbReference type="InterPro" id="IPR006091">
    <property type="entry name" value="Acyl-CoA_Oxase/DH_mid-dom"/>
</dbReference>
<dbReference type="InterPro" id="IPR009100">
    <property type="entry name" value="AcylCoA_DH/oxidase_NM_dom_sf"/>
</dbReference>
<evidence type="ECO:0000256" key="4">
    <source>
        <dbReference type="ARBA" id="ARBA00022827"/>
    </source>
</evidence>
<keyword evidence="3 6" id="KW-0285">Flavoprotein</keyword>
<dbReference type="GO" id="GO:0050660">
    <property type="term" value="F:flavin adenine dinucleotide binding"/>
    <property type="evidence" value="ECO:0007669"/>
    <property type="project" value="InterPro"/>
</dbReference>
<dbReference type="InterPro" id="IPR009075">
    <property type="entry name" value="AcylCo_DH/oxidase_C"/>
</dbReference>
<dbReference type="Gene3D" id="2.40.110.10">
    <property type="entry name" value="Butyryl-CoA Dehydrogenase, subunit A, domain 2"/>
    <property type="match status" value="1"/>
</dbReference>
<dbReference type="SUPFAM" id="SSF56645">
    <property type="entry name" value="Acyl-CoA dehydrogenase NM domain-like"/>
    <property type="match status" value="1"/>
</dbReference>
<name>A0AAU1U1G0_9ACTN</name>
<comment type="similarity">
    <text evidence="2 6">Belongs to the acyl-CoA dehydrogenase family.</text>
</comment>
<dbReference type="SUPFAM" id="SSF47203">
    <property type="entry name" value="Acyl-CoA dehydrogenase C-terminal domain-like"/>
    <property type="match status" value="1"/>
</dbReference>
<reference evidence="10" key="1">
    <citation type="submission" date="2022-10" db="EMBL/GenBank/DDBJ databases">
        <title>The complete genomes of actinobacterial strains from the NBC collection.</title>
        <authorList>
            <person name="Joergensen T.S."/>
            <person name="Alvarez Arevalo M."/>
            <person name="Sterndorff E.B."/>
            <person name="Faurdal D."/>
            <person name="Vuksanovic O."/>
            <person name="Mourched A.-S."/>
            <person name="Charusanti P."/>
            <person name="Shaw S."/>
            <person name="Blin K."/>
            <person name="Weber T."/>
        </authorList>
    </citation>
    <scope>NUCLEOTIDE SEQUENCE</scope>
    <source>
        <strain evidence="10">NBC_00119</strain>
    </source>
</reference>
<dbReference type="InterPro" id="IPR046373">
    <property type="entry name" value="Acyl-CoA_Oxase/DH_mid-dom_sf"/>
</dbReference>
<keyword evidence="4 6" id="KW-0274">FAD</keyword>
<comment type="cofactor">
    <cofactor evidence="1 6">
        <name>FAD</name>
        <dbReference type="ChEBI" id="CHEBI:57692"/>
    </cofactor>
</comment>
<evidence type="ECO:0000256" key="2">
    <source>
        <dbReference type="ARBA" id="ARBA00009347"/>
    </source>
</evidence>
<evidence type="ECO:0000313" key="10">
    <source>
        <dbReference type="EMBL" id="WTS11759.1"/>
    </source>
</evidence>
<dbReference type="FunFam" id="2.40.110.10:FF:000001">
    <property type="entry name" value="Acyl-CoA dehydrogenase, mitochondrial"/>
    <property type="match status" value="1"/>
</dbReference>
<proteinExistence type="inferred from homology"/>
<sequence length="385" mass="42163">MSELPIELVPLTPEQRDIVDLTRTFAREEIRPRGRAVDEADVETPWDLWRAAAKVGITGFMLPEEYGGGGFTDVFTQVLVQEELCVGDLGIGNLLCSNGFFADPVMELGTEEQKRAWLTPLAGPDTPMTSLATTEPGSGSDAASIVTTATRTAGGYLLNGQKAWISNAGEAEQYVVFAKTDPSQRSRGVTAFLLRKGAEGLTFGEPMRKMGQRAIVCREVFFSDVFVPDADRLGDEGQGFAGLMRTFDISRAVLGAAATGVARAAYEYARDYARTRVQFGKPIIEHQAVAFRLADMRTRIEQSRLMTWRAARRLDAGLDATAEAAMAKLTASETAAYCTWAAVQTLGGWGYSREFPVEQWMRDAKLEEIEEGTSDIMRLVISRSL</sequence>
<feature type="domain" description="Acyl-CoA oxidase/dehydrogenase middle" evidence="8">
    <location>
        <begin position="131"/>
        <end position="225"/>
    </location>
</feature>
<dbReference type="InterPro" id="IPR037069">
    <property type="entry name" value="AcylCoA_DH/ox_N_sf"/>
</dbReference>
<evidence type="ECO:0000259" key="9">
    <source>
        <dbReference type="Pfam" id="PF02771"/>
    </source>
</evidence>
<dbReference type="FunFam" id="1.20.140.10:FF:000004">
    <property type="entry name" value="Acyl-CoA dehydrogenase FadE25"/>
    <property type="match status" value="1"/>
</dbReference>
<dbReference type="AlphaFoldDB" id="A0AAU1U1G0"/>